<proteinExistence type="inferred from homology"/>
<dbReference type="InterPro" id="IPR015590">
    <property type="entry name" value="Aldehyde_DH_dom"/>
</dbReference>
<accession>A0A066XTT1</accession>
<evidence type="ECO:0000256" key="1">
    <source>
        <dbReference type="ARBA" id="ARBA00009986"/>
    </source>
</evidence>
<dbReference type="eggNOG" id="KOG2450">
    <property type="taxonomic scope" value="Eukaryota"/>
</dbReference>
<dbReference type="SUPFAM" id="SSF53720">
    <property type="entry name" value="ALDH-like"/>
    <property type="match status" value="1"/>
</dbReference>
<reference evidence="6" key="1">
    <citation type="journal article" date="2014" name="Genome Announc.">
        <title>Draft genome sequence of Colletotrichum sublineola, a destructive pathogen of cultivated sorghum.</title>
        <authorList>
            <person name="Baroncelli R."/>
            <person name="Sanz-Martin J.M."/>
            <person name="Rech G.E."/>
            <person name="Sukno S.A."/>
            <person name="Thon M.R."/>
        </authorList>
    </citation>
    <scope>NUCLEOTIDE SEQUENCE [LARGE SCALE GENOMIC DNA]</scope>
    <source>
        <strain evidence="6">TX430BB</strain>
    </source>
</reference>
<name>A0A066XTT1_COLSU</name>
<dbReference type="InterPro" id="IPR016162">
    <property type="entry name" value="Ald_DH_N"/>
</dbReference>
<dbReference type="PANTHER" id="PTHR11699">
    <property type="entry name" value="ALDEHYDE DEHYDROGENASE-RELATED"/>
    <property type="match status" value="1"/>
</dbReference>
<evidence type="ECO:0000256" key="2">
    <source>
        <dbReference type="ARBA" id="ARBA00024226"/>
    </source>
</evidence>
<dbReference type="GO" id="GO:0004029">
    <property type="term" value="F:aldehyde dehydrogenase (NAD+) activity"/>
    <property type="evidence" value="ECO:0007669"/>
    <property type="project" value="UniProtKB-EC"/>
</dbReference>
<dbReference type="InterPro" id="IPR016161">
    <property type="entry name" value="Ald_DH/histidinol_DH"/>
</dbReference>
<gene>
    <name evidence="5" type="ORF">CSUB01_12208</name>
</gene>
<feature type="domain" description="Aldehyde dehydrogenase" evidence="4">
    <location>
        <begin position="171"/>
        <end position="360"/>
    </location>
</feature>
<evidence type="ECO:0000313" key="5">
    <source>
        <dbReference type="EMBL" id="KDN69385.1"/>
    </source>
</evidence>
<protein>
    <recommendedName>
        <fullName evidence="2">aldehyde dehydrogenase (NAD(+))</fullName>
        <ecNumber evidence="2">1.2.1.3</ecNumber>
    </recommendedName>
</protein>
<evidence type="ECO:0000256" key="3">
    <source>
        <dbReference type="ARBA" id="ARBA00049194"/>
    </source>
</evidence>
<dbReference type="OrthoDB" id="310895at2759"/>
<dbReference type="HOGENOM" id="CLU_005391_1_0_1"/>
<feature type="domain" description="Aldehyde dehydrogenase" evidence="4">
    <location>
        <begin position="58"/>
        <end position="170"/>
    </location>
</feature>
<evidence type="ECO:0000259" key="4">
    <source>
        <dbReference type="Pfam" id="PF00171"/>
    </source>
</evidence>
<comment type="caution">
    <text evidence="5">The sequence shown here is derived from an EMBL/GenBank/DDBJ whole genome shotgun (WGS) entry which is preliminary data.</text>
</comment>
<evidence type="ECO:0000313" key="6">
    <source>
        <dbReference type="Proteomes" id="UP000027238"/>
    </source>
</evidence>
<dbReference type="Pfam" id="PF00171">
    <property type="entry name" value="Aldedh"/>
    <property type="match status" value="2"/>
</dbReference>
<dbReference type="STRING" id="1173701.A0A066XTT1"/>
<dbReference type="Proteomes" id="UP000027238">
    <property type="component" value="Unassembled WGS sequence"/>
</dbReference>
<comment type="similarity">
    <text evidence="1">Belongs to the aldehyde dehydrogenase family.</text>
</comment>
<keyword evidence="6" id="KW-1185">Reference proteome</keyword>
<dbReference type="InterPro" id="IPR016163">
    <property type="entry name" value="Ald_DH_C"/>
</dbReference>
<organism evidence="5 6">
    <name type="scientific">Colletotrichum sublineola</name>
    <name type="common">Sorghum anthracnose fungus</name>
    <dbReference type="NCBI Taxonomy" id="1173701"/>
    <lineage>
        <taxon>Eukaryota</taxon>
        <taxon>Fungi</taxon>
        <taxon>Dikarya</taxon>
        <taxon>Ascomycota</taxon>
        <taxon>Pezizomycotina</taxon>
        <taxon>Sordariomycetes</taxon>
        <taxon>Hypocreomycetidae</taxon>
        <taxon>Glomerellales</taxon>
        <taxon>Glomerellaceae</taxon>
        <taxon>Colletotrichum</taxon>
        <taxon>Colletotrichum graminicola species complex</taxon>
    </lineage>
</organism>
<dbReference type="AlphaFoldDB" id="A0A066XTT1"/>
<dbReference type="EC" id="1.2.1.3" evidence="2"/>
<dbReference type="Gene3D" id="3.40.309.10">
    <property type="entry name" value="Aldehyde Dehydrogenase, Chain A, domain 2"/>
    <property type="match status" value="1"/>
</dbReference>
<dbReference type="Gene3D" id="3.40.605.10">
    <property type="entry name" value="Aldehyde Dehydrogenase, Chain A, domain 1"/>
    <property type="match status" value="2"/>
</dbReference>
<dbReference type="EMBL" id="JMSE01000516">
    <property type="protein sequence ID" value="KDN69385.1"/>
    <property type="molecule type" value="Genomic_DNA"/>
</dbReference>
<feature type="non-terminal residue" evidence="5">
    <location>
        <position position="1"/>
    </location>
</feature>
<sequence length="368" mass="40363">SNPSDTESTKNNTYYGTEYDGFVLDVHKNLKVPAAEIIKETRPHLPDNGVKFWPDTVFPYLIIVNALIPALLTGNTVILKPSPQTPLVATRLIEIFQQAGMPKDVLTAVQSGDSELVKQLVQLPDIKLVGFTGSTAGGLAIQEASKGRFLPLNLDLGGNNAAYVRPDADLYCCAVERIYVYSDVHDKFVEELQKELHTYKLGDPMDSSIMVGPVISRAAQKAINAQVQKALSKGAIDVTLANPSFKDGNYVAPVLLTRVTQDMAVMKEETFGPVIPVARVASDDEAVRLINDSDYGLTASVWTRDILRGEEIIEQLEAGTVFINRCDYPNPDMAWTGWKKSGLGCTLGPRGFDAFFKLKSYHIKEKQG</sequence>
<comment type="catalytic activity">
    <reaction evidence="3">
        <text>an aldehyde + NAD(+) + H2O = a carboxylate + NADH + 2 H(+)</text>
        <dbReference type="Rhea" id="RHEA:16185"/>
        <dbReference type="ChEBI" id="CHEBI:15377"/>
        <dbReference type="ChEBI" id="CHEBI:15378"/>
        <dbReference type="ChEBI" id="CHEBI:17478"/>
        <dbReference type="ChEBI" id="CHEBI:29067"/>
        <dbReference type="ChEBI" id="CHEBI:57540"/>
        <dbReference type="ChEBI" id="CHEBI:57945"/>
        <dbReference type="EC" id="1.2.1.3"/>
    </reaction>
</comment>